<dbReference type="EMBL" id="CP004145">
    <property type="protein sequence ID" value="AGO60398.1"/>
    <property type="molecule type" value="Genomic_DNA"/>
</dbReference>
<dbReference type="PATRIC" id="fig|333146.12.peg.435"/>
<dbReference type="AlphaFoldDB" id="S0AM87"/>
<evidence type="ECO:0000313" key="8">
    <source>
        <dbReference type="Proteomes" id="UP000014660"/>
    </source>
</evidence>
<dbReference type="Proteomes" id="UP000014660">
    <property type="component" value="Chromosome"/>
</dbReference>
<keyword evidence="8" id="KW-1185">Reference proteome</keyword>
<dbReference type="InterPro" id="IPR001048">
    <property type="entry name" value="Asp/Glu/Uridylate_kinase"/>
</dbReference>
<dbReference type="GO" id="GO:0008804">
    <property type="term" value="F:carbamate kinase activity"/>
    <property type="evidence" value="ECO:0007669"/>
    <property type="project" value="InterPro"/>
</dbReference>
<dbReference type="Gene3D" id="3.40.1160.10">
    <property type="entry name" value="Acetylglutamate kinase-like"/>
    <property type="match status" value="1"/>
</dbReference>
<evidence type="ECO:0000256" key="4">
    <source>
        <dbReference type="ARBA" id="ARBA00022777"/>
    </source>
</evidence>
<evidence type="ECO:0000256" key="3">
    <source>
        <dbReference type="ARBA" id="ARBA00022679"/>
    </source>
</evidence>
<keyword evidence="3 5" id="KW-0808">Transferase</keyword>
<keyword evidence="4 5" id="KW-0418">Kinase</keyword>
<dbReference type="GO" id="GO:0019546">
    <property type="term" value="P:L-arginine deiminase pathway"/>
    <property type="evidence" value="ECO:0007669"/>
    <property type="project" value="TreeGrafter"/>
</dbReference>
<dbReference type="PIRSF" id="PIRSF000723">
    <property type="entry name" value="Carbamate_kin"/>
    <property type="match status" value="1"/>
</dbReference>
<reference evidence="7 8" key="1">
    <citation type="journal article" date="2007" name="Proc. Natl. Acad. Sci. U.S.A.">
        <title>Genome dynamics in a natural archaeal population.</title>
        <authorList>
            <person name="Allen E.E."/>
            <person name="Tyson G.W."/>
            <person name="Whitaker R.J."/>
            <person name="Detter J.C."/>
            <person name="Richardson P.M."/>
            <person name="Banfield J.F."/>
        </authorList>
    </citation>
    <scope>NUCLEOTIDE SEQUENCE [LARGE SCALE GENOMIC DNA]</scope>
    <source>
        <strain evidence="8">fer1</strain>
    </source>
</reference>
<comment type="similarity">
    <text evidence="1 5">Belongs to the carbamate kinase family.</text>
</comment>
<sequence length="285" mass="31579">MERIVIALGGNALDNGKSSIDEQIEKASETFLRLSEIINNNEVVITYGNGPQVGEIYDKTGYPLDISGSMSQGLLLHILAMAYGSLKISGKLKKNIVPILTNTVIDENKYTLKPIGPFFDHKIDDTYAMEMNKGYRKMVKSPEPASILEIDSIINLVSNGYLPLAVGGGGVPVEILNKKYMGFQGVIDKDLSSSLLATLLNAKKFIIITDVNNVYLDFKNKSDPINKISYKQMLEYYNKIKFEEGTIKPKILAALRFIEHGGEKVYITSISNIENMESGTVIDRN</sequence>
<dbReference type="PANTHER" id="PTHR30409:SF1">
    <property type="entry name" value="CARBAMATE KINASE-RELATED"/>
    <property type="match status" value="1"/>
</dbReference>
<dbReference type="Pfam" id="PF00696">
    <property type="entry name" value="AA_kinase"/>
    <property type="match status" value="1"/>
</dbReference>
<evidence type="ECO:0000313" key="7">
    <source>
        <dbReference type="EMBL" id="AGO60398.1"/>
    </source>
</evidence>
<feature type="domain" description="Aspartate/glutamate/uridylate kinase" evidence="6">
    <location>
        <begin position="3"/>
        <end position="269"/>
    </location>
</feature>
<organism evidence="7 8">
    <name type="scientific">Ferroplasma acidarmanus Fer1</name>
    <dbReference type="NCBI Taxonomy" id="333146"/>
    <lineage>
        <taxon>Archaea</taxon>
        <taxon>Methanobacteriati</taxon>
        <taxon>Thermoplasmatota</taxon>
        <taxon>Thermoplasmata</taxon>
        <taxon>Thermoplasmatales</taxon>
        <taxon>Ferroplasmaceae</taxon>
        <taxon>Ferroplasma</taxon>
    </lineage>
</organism>
<dbReference type="PANTHER" id="PTHR30409">
    <property type="entry name" value="CARBAMATE KINASE"/>
    <property type="match status" value="1"/>
</dbReference>
<gene>
    <name evidence="7" type="ORF">FACI_IFERC00001G0418</name>
</gene>
<dbReference type="SUPFAM" id="SSF53633">
    <property type="entry name" value="Carbamate kinase-like"/>
    <property type="match status" value="1"/>
</dbReference>
<protein>
    <recommendedName>
        <fullName evidence="2 5">Carbamate kinase</fullName>
    </recommendedName>
</protein>
<dbReference type="RefSeq" id="WP_009886441.1">
    <property type="nucleotide sequence ID" value="NC_021592.1"/>
</dbReference>
<dbReference type="HOGENOM" id="CLU_076278_0_0_2"/>
<dbReference type="GeneID" id="16024568"/>
<dbReference type="InterPro" id="IPR003964">
    <property type="entry name" value="Carb_kinase"/>
</dbReference>
<evidence type="ECO:0000256" key="5">
    <source>
        <dbReference type="PIRNR" id="PIRNR000723"/>
    </source>
</evidence>
<dbReference type="CDD" id="cd04235">
    <property type="entry name" value="AAK_CK"/>
    <property type="match status" value="1"/>
</dbReference>
<evidence type="ECO:0000256" key="2">
    <source>
        <dbReference type="ARBA" id="ARBA00020752"/>
    </source>
</evidence>
<dbReference type="PRINTS" id="PR01469">
    <property type="entry name" value="CARBMTKINASE"/>
</dbReference>
<dbReference type="KEGG" id="fac:FACI_IFERC01G0418"/>
<dbReference type="InterPro" id="IPR036393">
    <property type="entry name" value="AceGlu_kinase-like_sf"/>
</dbReference>
<accession>S0AM87</accession>
<name>S0AM87_FERAC</name>
<dbReference type="GO" id="GO:0005829">
    <property type="term" value="C:cytosol"/>
    <property type="evidence" value="ECO:0007669"/>
    <property type="project" value="TreeGrafter"/>
</dbReference>
<evidence type="ECO:0000256" key="1">
    <source>
        <dbReference type="ARBA" id="ARBA00011066"/>
    </source>
</evidence>
<proteinExistence type="inferred from homology"/>
<evidence type="ECO:0000259" key="6">
    <source>
        <dbReference type="Pfam" id="PF00696"/>
    </source>
</evidence>